<evidence type="ECO:0000256" key="7">
    <source>
        <dbReference type="SAM" id="Phobius"/>
    </source>
</evidence>
<dbReference type="EMBL" id="BAABKP010000001">
    <property type="protein sequence ID" value="GAA4789173.1"/>
    <property type="molecule type" value="Genomic_DNA"/>
</dbReference>
<feature type="compositionally biased region" description="Polar residues" evidence="6">
    <location>
        <begin position="127"/>
        <end position="136"/>
    </location>
</feature>
<keyword evidence="10" id="KW-1185">Reference proteome</keyword>
<protein>
    <submittedName>
        <fullName evidence="9">PLDc N-terminal domain-containing protein</fullName>
    </submittedName>
</protein>
<evidence type="ECO:0000256" key="6">
    <source>
        <dbReference type="SAM" id="MobiDB-lite"/>
    </source>
</evidence>
<organism evidence="9 10">
    <name type="scientific">Rothia endophytica</name>
    <dbReference type="NCBI Taxonomy" id="1324766"/>
    <lineage>
        <taxon>Bacteria</taxon>
        <taxon>Bacillati</taxon>
        <taxon>Actinomycetota</taxon>
        <taxon>Actinomycetes</taxon>
        <taxon>Micrococcales</taxon>
        <taxon>Micrococcaceae</taxon>
        <taxon>Rothia</taxon>
    </lineage>
</organism>
<proteinExistence type="predicted"/>
<accession>A0ABP9B3U6</accession>
<comment type="caution">
    <text evidence="9">The sequence shown here is derived from an EMBL/GenBank/DDBJ whole genome shotgun (WGS) entry which is preliminary data.</text>
</comment>
<keyword evidence="3 7" id="KW-0812">Transmembrane</keyword>
<gene>
    <name evidence="9" type="ORF">GCM10023352_03770</name>
</gene>
<feature type="domain" description="Cardiolipin synthase N-terminal" evidence="8">
    <location>
        <begin position="16"/>
        <end position="61"/>
    </location>
</feature>
<evidence type="ECO:0000259" key="8">
    <source>
        <dbReference type="Pfam" id="PF13396"/>
    </source>
</evidence>
<sequence>MGRVILIITGGALLLAIWIYAILDAAQAESQKVRTLPKGVWVAITFLFPLVGSALWFWLGRPRKDKFGSFGAPLERPPVAPDDDPEYLRFLEARAKREREDRERQNRAAGRGDSEEHRDKDDDEQPDSGSQPGERP</sequence>
<evidence type="ECO:0000256" key="3">
    <source>
        <dbReference type="ARBA" id="ARBA00022692"/>
    </source>
</evidence>
<evidence type="ECO:0000256" key="5">
    <source>
        <dbReference type="ARBA" id="ARBA00023136"/>
    </source>
</evidence>
<feature type="compositionally biased region" description="Basic and acidic residues" evidence="6">
    <location>
        <begin position="97"/>
        <end position="120"/>
    </location>
</feature>
<keyword evidence="5 7" id="KW-0472">Membrane</keyword>
<dbReference type="RefSeq" id="WP_345444048.1">
    <property type="nucleotide sequence ID" value="NZ_BAABKP010000001.1"/>
</dbReference>
<dbReference type="Proteomes" id="UP001500187">
    <property type="component" value="Unassembled WGS sequence"/>
</dbReference>
<reference evidence="10" key="1">
    <citation type="journal article" date="2019" name="Int. J. Syst. Evol. Microbiol.">
        <title>The Global Catalogue of Microorganisms (GCM) 10K type strain sequencing project: providing services to taxonomists for standard genome sequencing and annotation.</title>
        <authorList>
            <consortium name="The Broad Institute Genomics Platform"/>
            <consortium name="The Broad Institute Genome Sequencing Center for Infectious Disease"/>
            <person name="Wu L."/>
            <person name="Ma J."/>
        </authorList>
    </citation>
    <scope>NUCLEOTIDE SEQUENCE [LARGE SCALE GENOMIC DNA]</scope>
    <source>
        <strain evidence="10">JCM 18541</strain>
    </source>
</reference>
<evidence type="ECO:0000313" key="10">
    <source>
        <dbReference type="Proteomes" id="UP001500187"/>
    </source>
</evidence>
<evidence type="ECO:0000256" key="4">
    <source>
        <dbReference type="ARBA" id="ARBA00022989"/>
    </source>
</evidence>
<dbReference type="Pfam" id="PF13396">
    <property type="entry name" value="PLDc_N"/>
    <property type="match status" value="1"/>
</dbReference>
<comment type="subcellular location">
    <subcellularLocation>
        <location evidence="1">Cell membrane</location>
        <topology evidence="1">Multi-pass membrane protein</topology>
    </subcellularLocation>
</comment>
<feature type="region of interest" description="Disordered" evidence="6">
    <location>
        <begin position="97"/>
        <end position="136"/>
    </location>
</feature>
<name>A0ABP9B3U6_9MICC</name>
<keyword evidence="4 7" id="KW-1133">Transmembrane helix</keyword>
<evidence type="ECO:0000313" key="9">
    <source>
        <dbReference type="EMBL" id="GAA4789173.1"/>
    </source>
</evidence>
<evidence type="ECO:0000256" key="1">
    <source>
        <dbReference type="ARBA" id="ARBA00004651"/>
    </source>
</evidence>
<feature type="transmembrane region" description="Helical" evidence="7">
    <location>
        <begin position="38"/>
        <end position="59"/>
    </location>
</feature>
<dbReference type="InterPro" id="IPR027379">
    <property type="entry name" value="CLS_N"/>
</dbReference>
<evidence type="ECO:0000256" key="2">
    <source>
        <dbReference type="ARBA" id="ARBA00022475"/>
    </source>
</evidence>
<keyword evidence="2" id="KW-1003">Cell membrane</keyword>